<dbReference type="InterPro" id="IPR051726">
    <property type="entry name" value="Chitin_Synth_Reg"/>
</dbReference>
<feature type="compositionally biased region" description="Low complexity" evidence="2">
    <location>
        <begin position="82"/>
        <end position="109"/>
    </location>
</feature>
<dbReference type="InterPro" id="IPR011990">
    <property type="entry name" value="TPR-like_helical_dom_sf"/>
</dbReference>
<feature type="region of interest" description="Disordered" evidence="2">
    <location>
        <begin position="625"/>
        <end position="829"/>
    </location>
</feature>
<evidence type="ECO:0008006" key="5">
    <source>
        <dbReference type="Google" id="ProtNLM"/>
    </source>
</evidence>
<feature type="compositionally biased region" description="Low complexity" evidence="2">
    <location>
        <begin position="747"/>
        <end position="762"/>
    </location>
</feature>
<dbReference type="InterPro" id="IPR006597">
    <property type="entry name" value="Sel1-like"/>
</dbReference>
<feature type="compositionally biased region" description="Gly residues" evidence="2">
    <location>
        <begin position="804"/>
        <end position="815"/>
    </location>
</feature>
<feature type="non-terminal residue" evidence="3">
    <location>
        <position position="829"/>
    </location>
</feature>
<sequence length="829" mass="88948">MSYAPPAVPPYPTNFYDQRQYRQNSKPPVPPLPPDFHPDQSVVSPMPERIMPNLPADIGRTLDDAASSYSQPQHAHRAPSVYPQQQQYYPPDPYRGGPPQQHQHQQGHLAPGGGYPGGFARPQSAFGSHPVPPPPPGRYVASPAPYASYNAPPMPSPYGSPAPQQNHHHGAYTPHHQPSLSAAMDNMSLGGGPRPGSTASSYSPSRSAAPLDPQAITYSYIPPPNIAQGRSSPNSPELTAPVPTKDTLLAAQKTLPPNFGPSHIPWIRDVLFYIEHEHTPNESGIIILTDLQVRDLAVAAATALLHILSAPPPHPAEAIYLRGLFHANGCVPDKFEKSPRNAFRDFEASARAGWVKGWFKIGREYENTGDVVRARDCFERGMKGGVESCYYRMGMARLLGQLGQPPSPDAAMQLLHKAASISSVESPHPAYVYGLLLLGEFTAAKVDNRNIISLIPQGSSPTAEARKHIERAAYLGFAPAQYKLGHAYEYAVPPFPSDPLLSVQYYSLASQQGEAEADMALSKWFLCGADGFFEKDEGLAVTFADKAAKKSLHSAEFAMGYYAEVGIGGPKDFETAKKWYARAVEHGNGDAPARLEALSGAVPLALSRTQHDDITNDKLVRRRTQAKADAIAAGRVSEGRTGSGPTPAERVKMEAMKVGGALGPPVGSSQASQHSQQGPPPQGLPSSPYPPQGPPPSQYPPQAPQQQQQPYPPQQQQQQQPYPPQQQQQQPYPPQQQQAPPQHPPSHHANTLPPTPNTTAPLVPGGSGPGQARPYNPSAPRYTLTDTPSPHPSQSPHPSHQSSVGGGGGVTGGRQAGKPPGRRHETAAA</sequence>
<dbReference type="SUPFAM" id="SSF81901">
    <property type="entry name" value="HCP-like"/>
    <property type="match status" value="2"/>
</dbReference>
<protein>
    <recommendedName>
        <fullName evidence="5">HCP-like protein</fullName>
    </recommendedName>
</protein>
<feature type="compositionally biased region" description="Low complexity" evidence="2">
    <location>
        <begin position="668"/>
        <end position="677"/>
    </location>
</feature>
<keyword evidence="1" id="KW-0677">Repeat</keyword>
<dbReference type="Pfam" id="PF08238">
    <property type="entry name" value="Sel1"/>
    <property type="match status" value="4"/>
</dbReference>
<evidence type="ECO:0000256" key="2">
    <source>
        <dbReference type="SAM" id="MobiDB-lite"/>
    </source>
</evidence>
<feature type="compositionally biased region" description="Pro residues" evidence="2">
    <location>
        <begin position="678"/>
        <end position="703"/>
    </location>
</feature>
<dbReference type="Gene3D" id="1.25.40.10">
    <property type="entry name" value="Tetratricopeptide repeat domain"/>
    <property type="match status" value="1"/>
</dbReference>
<dbReference type="PANTHER" id="PTHR46430">
    <property type="entry name" value="PROTEIN SKT5-RELATED"/>
    <property type="match status" value="1"/>
</dbReference>
<evidence type="ECO:0000256" key="1">
    <source>
        <dbReference type="ARBA" id="ARBA00022737"/>
    </source>
</evidence>
<evidence type="ECO:0000313" key="3">
    <source>
        <dbReference type="EMBL" id="KIJ38201.1"/>
    </source>
</evidence>
<dbReference type="Proteomes" id="UP000054279">
    <property type="component" value="Unassembled WGS sequence"/>
</dbReference>
<accession>A0A0C9VKW8</accession>
<dbReference type="HOGENOM" id="CLU_009491_1_0_1"/>
<feature type="compositionally biased region" description="Low complexity" evidence="2">
    <location>
        <begin position="704"/>
        <end position="740"/>
    </location>
</feature>
<reference evidence="3 4" key="1">
    <citation type="submission" date="2014-06" db="EMBL/GenBank/DDBJ databases">
        <title>Evolutionary Origins and Diversification of the Mycorrhizal Mutualists.</title>
        <authorList>
            <consortium name="DOE Joint Genome Institute"/>
            <consortium name="Mycorrhizal Genomics Consortium"/>
            <person name="Kohler A."/>
            <person name="Kuo A."/>
            <person name="Nagy L.G."/>
            <person name="Floudas D."/>
            <person name="Copeland A."/>
            <person name="Barry K.W."/>
            <person name="Cichocki N."/>
            <person name="Veneault-Fourrey C."/>
            <person name="LaButti K."/>
            <person name="Lindquist E.A."/>
            <person name="Lipzen A."/>
            <person name="Lundell T."/>
            <person name="Morin E."/>
            <person name="Murat C."/>
            <person name="Riley R."/>
            <person name="Ohm R."/>
            <person name="Sun H."/>
            <person name="Tunlid A."/>
            <person name="Henrissat B."/>
            <person name="Grigoriev I.V."/>
            <person name="Hibbett D.S."/>
            <person name="Martin F."/>
        </authorList>
    </citation>
    <scope>NUCLEOTIDE SEQUENCE [LARGE SCALE GENOMIC DNA]</scope>
    <source>
        <strain evidence="3 4">SS14</strain>
    </source>
</reference>
<feature type="compositionally biased region" description="Polar residues" evidence="2">
    <location>
        <begin position="15"/>
        <end position="26"/>
    </location>
</feature>
<feature type="compositionally biased region" description="Low complexity" evidence="2">
    <location>
        <begin position="138"/>
        <end position="151"/>
    </location>
</feature>
<dbReference type="SMART" id="SM00671">
    <property type="entry name" value="SEL1"/>
    <property type="match status" value="5"/>
</dbReference>
<feature type="region of interest" description="Disordered" evidence="2">
    <location>
        <begin position="1"/>
        <end position="242"/>
    </location>
</feature>
<dbReference type="AlphaFoldDB" id="A0A0C9VKW8"/>
<feature type="compositionally biased region" description="Polar residues" evidence="2">
    <location>
        <begin position="228"/>
        <end position="237"/>
    </location>
</feature>
<organism evidence="3 4">
    <name type="scientific">Sphaerobolus stellatus (strain SS14)</name>
    <dbReference type="NCBI Taxonomy" id="990650"/>
    <lineage>
        <taxon>Eukaryota</taxon>
        <taxon>Fungi</taxon>
        <taxon>Dikarya</taxon>
        <taxon>Basidiomycota</taxon>
        <taxon>Agaricomycotina</taxon>
        <taxon>Agaricomycetes</taxon>
        <taxon>Phallomycetidae</taxon>
        <taxon>Geastrales</taxon>
        <taxon>Sphaerobolaceae</taxon>
        <taxon>Sphaerobolus</taxon>
    </lineage>
</organism>
<dbReference type="OrthoDB" id="272077at2759"/>
<dbReference type="EMBL" id="KN837162">
    <property type="protein sequence ID" value="KIJ38201.1"/>
    <property type="molecule type" value="Genomic_DNA"/>
</dbReference>
<name>A0A0C9VKW8_SPHS4</name>
<proteinExistence type="predicted"/>
<dbReference type="PANTHER" id="PTHR46430:SF2">
    <property type="entry name" value="CHITIN SYNTHASE REGULATORY FACTOR 4"/>
    <property type="match status" value="1"/>
</dbReference>
<evidence type="ECO:0000313" key="4">
    <source>
        <dbReference type="Proteomes" id="UP000054279"/>
    </source>
</evidence>
<gene>
    <name evidence="3" type="ORF">M422DRAFT_211024</name>
</gene>
<feature type="compositionally biased region" description="Pro residues" evidence="2">
    <location>
        <begin position="1"/>
        <end position="12"/>
    </location>
</feature>
<keyword evidence="4" id="KW-1185">Reference proteome</keyword>
<feature type="compositionally biased region" description="Low complexity" evidence="2">
    <location>
        <begin position="195"/>
        <end position="210"/>
    </location>
</feature>